<gene>
    <name evidence="1" type="ORF">D174_06345</name>
</gene>
<accession>V5XJM2</accession>
<name>V5XJM2_MYCNE</name>
<proteinExistence type="predicted"/>
<dbReference type="Proteomes" id="UP000018763">
    <property type="component" value="Chromosome"/>
</dbReference>
<dbReference type="KEGG" id="mne:D174_06345"/>
<evidence type="ECO:0000313" key="1">
    <source>
        <dbReference type="EMBL" id="AHC27854.1"/>
    </source>
</evidence>
<protein>
    <submittedName>
        <fullName evidence="1">Uncharacterized protein</fullName>
    </submittedName>
</protein>
<organism evidence="1 2">
    <name type="scientific">Mycolicibacterium neoaurum VKM Ac-1815D</name>
    <dbReference type="NCBI Taxonomy" id="700508"/>
    <lineage>
        <taxon>Bacteria</taxon>
        <taxon>Bacillati</taxon>
        <taxon>Actinomycetota</taxon>
        <taxon>Actinomycetes</taxon>
        <taxon>Mycobacteriales</taxon>
        <taxon>Mycobacteriaceae</taxon>
        <taxon>Mycolicibacterium</taxon>
    </lineage>
</organism>
<reference evidence="1 2" key="1">
    <citation type="journal article" date="2014" name="Genome Announc.">
        <title>Complete Genome Sequence of Sterol-Transforming Mycobacterium neoaurum Strain VKM Ac-1815D.</title>
        <authorList>
            <person name="Shtratnikova V.Y."/>
            <person name="Bragin E.Y."/>
            <person name="Dovbnya D.V."/>
            <person name="Pekov Y.A."/>
            <person name="Schelkunov M.I."/>
            <person name="Strizhov N."/>
            <person name="Ivashina T.V."/>
            <person name="Ashapkin V.V."/>
            <person name="Donova M.V."/>
        </authorList>
    </citation>
    <scope>NUCLEOTIDE SEQUENCE [LARGE SCALE GENOMIC DNA]</scope>
    <source>
        <strain evidence="1 2">VKM Ac-1815D</strain>
    </source>
</reference>
<keyword evidence="2" id="KW-1185">Reference proteome</keyword>
<dbReference type="EMBL" id="CP006936">
    <property type="protein sequence ID" value="AHC27854.1"/>
    <property type="molecule type" value="Genomic_DNA"/>
</dbReference>
<evidence type="ECO:0000313" key="2">
    <source>
        <dbReference type="Proteomes" id="UP000018763"/>
    </source>
</evidence>
<sequence>MQDSDRRILSEECARFGNHRFRNVKTRIQRVVCEAKLGTVADSELDDATHIISLYKIVDYFCLELG</sequence>
<dbReference type="AlphaFoldDB" id="V5XJM2"/>
<dbReference type="HOGENOM" id="CLU_2826534_0_0_11"/>